<dbReference type="AlphaFoldDB" id="A0A7W7LE70"/>
<dbReference type="InterPro" id="IPR035992">
    <property type="entry name" value="Ricin_B-like_lectins"/>
</dbReference>
<dbReference type="SUPFAM" id="SSF50370">
    <property type="entry name" value="Ricin B-like lectins"/>
    <property type="match status" value="1"/>
</dbReference>
<dbReference type="Proteomes" id="UP000556436">
    <property type="component" value="Unassembled WGS sequence"/>
</dbReference>
<evidence type="ECO:0000313" key="4">
    <source>
        <dbReference type="Proteomes" id="UP000556436"/>
    </source>
</evidence>
<proteinExistence type="predicted"/>
<comment type="caution">
    <text evidence="3">The sequence shown here is derived from an EMBL/GenBank/DDBJ whole genome shotgun (WGS) entry which is preliminary data.</text>
</comment>
<feature type="chain" id="PRO_5030611279" description="Ricin B lectin domain-containing protein" evidence="1">
    <location>
        <begin position="28"/>
        <end position="153"/>
    </location>
</feature>
<evidence type="ECO:0000313" key="3">
    <source>
        <dbReference type="EMBL" id="MBB4887996.1"/>
    </source>
</evidence>
<dbReference type="RefSeq" id="WP_184735283.1">
    <property type="nucleotide sequence ID" value="NZ_BMRW01000008.1"/>
</dbReference>
<feature type="domain" description="Ricin B lectin" evidence="2">
    <location>
        <begin position="27"/>
        <end position="151"/>
    </location>
</feature>
<dbReference type="SMART" id="SM00458">
    <property type="entry name" value="RICIN"/>
    <property type="match status" value="1"/>
</dbReference>
<dbReference type="Gene3D" id="2.80.10.50">
    <property type="match status" value="1"/>
</dbReference>
<gene>
    <name evidence="3" type="ORF">FHS38_004064</name>
</gene>
<organism evidence="3 4">
    <name type="scientific">Streptomyces netropsis</name>
    <name type="common">Streptoverticillium netropsis</name>
    <dbReference type="NCBI Taxonomy" id="55404"/>
    <lineage>
        <taxon>Bacteria</taxon>
        <taxon>Bacillati</taxon>
        <taxon>Actinomycetota</taxon>
        <taxon>Actinomycetes</taxon>
        <taxon>Kitasatosporales</taxon>
        <taxon>Streptomycetaceae</taxon>
        <taxon>Streptomyces</taxon>
    </lineage>
</organism>
<dbReference type="EMBL" id="JACHJG010000008">
    <property type="protein sequence ID" value="MBB4887996.1"/>
    <property type="molecule type" value="Genomic_DNA"/>
</dbReference>
<dbReference type="InterPro" id="IPR000772">
    <property type="entry name" value="Ricin_B_lectin"/>
</dbReference>
<name>A0A7W7LE70_STRNE</name>
<dbReference type="CDD" id="cd00161">
    <property type="entry name" value="beta-trefoil_Ricin-like"/>
    <property type="match status" value="1"/>
</dbReference>
<keyword evidence="1" id="KW-0732">Signal</keyword>
<keyword evidence="4" id="KW-1185">Reference proteome</keyword>
<evidence type="ECO:0000256" key="1">
    <source>
        <dbReference type="SAM" id="SignalP"/>
    </source>
</evidence>
<evidence type="ECO:0000259" key="2">
    <source>
        <dbReference type="SMART" id="SM00458"/>
    </source>
</evidence>
<accession>A0A7W7LE70</accession>
<dbReference type="PROSITE" id="PS50231">
    <property type="entry name" value="RICIN_B_LECTIN"/>
    <property type="match status" value="1"/>
</dbReference>
<feature type="signal peptide" evidence="1">
    <location>
        <begin position="1"/>
        <end position="27"/>
    </location>
</feature>
<reference evidence="3 4" key="1">
    <citation type="submission" date="2020-08" db="EMBL/GenBank/DDBJ databases">
        <title>Genomic Encyclopedia of Type Strains, Phase III (KMG-III): the genomes of soil and plant-associated and newly described type strains.</title>
        <authorList>
            <person name="Whitman W."/>
        </authorList>
    </citation>
    <scope>NUCLEOTIDE SEQUENCE [LARGE SCALE GENOMIC DNA]</scope>
    <source>
        <strain evidence="3 4">CECT 3265</strain>
    </source>
</reference>
<dbReference type="Pfam" id="PF00652">
    <property type="entry name" value="Ricin_B_lectin"/>
    <property type="match status" value="1"/>
</dbReference>
<protein>
    <recommendedName>
        <fullName evidence="2">Ricin B lectin domain-containing protein</fullName>
    </recommendedName>
</protein>
<sequence length="153" mass="17172">MRRRLTALALALGTAALPLTTTTSASARDFIEIRSDMHDKCLSSNGDNVEMQTCRQHGNQFWFWDGRKLVNAAENHCLDVRNGEINAPAQAVGDCHGNANQRWSHNPNTRELISDVNPQCLSIQNEGERRDGAGINMRNCTRANWQTWRITPV</sequence>